<dbReference type="EMBL" id="FQVI01000011">
    <property type="protein sequence ID" value="SHF03357.1"/>
    <property type="molecule type" value="Genomic_DNA"/>
</dbReference>
<dbReference type="PANTHER" id="PTHR35309">
    <property type="match status" value="1"/>
</dbReference>
<dbReference type="PANTHER" id="PTHR35309:SF4">
    <property type="entry name" value="TOCOPHEROL CYCLASE"/>
    <property type="match status" value="1"/>
</dbReference>
<dbReference type="OrthoDB" id="9772627at2"/>
<proteinExistence type="predicted"/>
<dbReference type="InterPro" id="IPR025893">
    <property type="entry name" value="Tocopherol_cyclase"/>
</dbReference>
<dbReference type="SUPFAM" id="SSF159245">
    <property type="entry name" value="AttH-like"/>
    <property type="match status" value="1"/>
</dbReference>
<dbReference type="STRING" id="1122155.SAMN02745158_02308"/>
<keyword evidence="2" id="KW-1185">Reference proteome</keyword>
<dbReference type="GO" id="GO:0009976">
    <property type="term" value="F:tocopherol cyclase activity"/>
    <property type="evidence" value="ECO:0007669"/>
    <property type="project" value="InterPro"/>
</dbReference>
<protein>
    <submittedName>
        <fullName evidence="1">Tocopherol cyclase</fullName>
    </submittedName>
</protein>
<evidence type="ECO:0000313" key="2">
    <source>
        <dbReference type="Proteomes" id="UP000184245"/>
    </source>
</evidence>
<dbReference type="Proteomes" id="UP000184245">
    <property type="component" value="Unassembled WGS sequence"/>
</dbReference>
<evidence type="ECO:0000313" key="1">
    <source>
        <dbReference type="EMBL" id="SHF03357.1"/>
    </source>
</evidence>
<sequence length="310" mass="35288">MISRRGRRCGAFMGGKDKREYFEGWYLKHQKGSKTISFIPSYHVEKDGRISILIQVITEKNAWEFQFLPSQYYGDRKRFYCQIGENVFCEKGIRVNLKSKEAEIQGVLRYGSLTPPSGDIMGPLSYFTMECNHGILSLSHKIHGSLLINGERYNLNGGCGYIEKDWGTSFPEGYVWTQCSVFDKGHMAFTAAVAKVPAGRWKFSGCIAIVYYGGRQYRLASYLGARIFRWNSGEFMICQGRDLLWVQYPWKGGQSLRSPVKGRMSGKIQEALSCKIRYRFWRKGKLLLDVTADNGSLEVVNPGCFSSIPT</sequence>
<dbReference type="RefSeq" id="WP_072851859.1">
    <property type="nucleotide sequence ID" value="NZ_FQVI01000011.1"/>
</dbReference>
<reference evidence="1 2" key="1">
    <citation type="submission" date="2016-11" db="EMBL/GenBank/DDBJ databases">
        <authorList>
            <person name="Jaros S."/>
            <person name="Januszkiewicz K."/>
            <person name="Wedrychowicz H."/>
        </authorList>
    </citation>
    <scope>NUCLEOTIDE SEQUENCE [LARGE SCALE GENOMIC DNA]</scope>
    <source>
        <strain evidence="1 2">DSM 17459</strain>
    </source>
</reference>
<dbReference type="Pfam" id="PF14249">
    <property type="entry name" value="Tocopherol_cycl"/>
    <property type="match status" value="1"/>
</dbReference>
<accession>A0A1M4YC99</accession>
<organism evidence="1 2">
    <name type="scientific">Lactonifactor longoviformis DSM 17459</name>
    <dbReference type="NCBI Taxonomy" id="1122155"/>
    <lineage>
        <taxon>Bacteria</taxon>
        <taxon>Bacillati</taxon>
        <taxon>Bacillota</taxon>
        <taxon>Clostridia</taxon>
        <taxon>Eubacteriales</taxon>
        <taxon>Clostridiaceae</taxon>
        <taxon>Lactonifactor</taxon>
    </lineage>
</organism>
<gene>
    <name evidence="1" type="ORF">SAMN02745158_02308</name>
</gene>
<name>A0A1M4YC99_9CLOT</name>
<dbReference type="AlphaFoldDB" id="A0A1M4YC99"/>